<dbReference type="PANTHER" id="PTHR40072">
    <property type="entry name" value="MOLYBDOPTERIN-GUANINE DINUCLEOTIDE BIOSYNTHESIS ADAPTER PROTEIN-RELATED"/>
    <property type="match status" value="1"/>
</dbReference>
<dbReference type="AlphaFoldDB" id="A0A4Q7LPF1"/>
<keyword evidence="3" id="KW-1185">Reference proteome</keyword>
<dbReference type="Proteomes" id="UP000293433">
    <property type="component" value="Unassembled WGS sequence"/>
</dbReference>
<proteinExistence type="predicted"/>
<dbReference type="SUPFAM" id="SSF52540">
    <property type="entry name" value="P-loop containing nucleoside triphosphate hydrolases"/>
    <property type="match status" value="1"/>
</dbReference>
<reference evidence="2 3" key="1">
    <citation type="submission" date="2019-02" db="EMBL/GenBank/DDBJ databases">
        <title>Genomic Encyclopedia of Type Strains, Phase IV (KMG-IV): sequencing the most valuable type-strain genomes for metagenomic binning, comparative biology and taxonomic classification.</title>
        <authorList>
            <person name="Goeker M."/>
        </authorList>
    </citation>
    <scope>NUCLEOTIDE SEQUENCE [LARGE SCALE GENOMIC DNA]</scope>
    <source>
        <strain evidence="2 3">DSM 10617</strain>
    </source>
</reference>
<evidence type="ECO:0000259" key="1">
    <source>
        <dbReference type="Pfam" id="PF03205"/>
    </source>
</evidence>
<evidence type="ECO:0000313" key="3">
    <source>
        <dbReference type="Proteomes" id="UP000293433"/>
    </source>
</evidence>
<name>A0A4Q7LPF1_9BURK</name>
<comment type="caution">
    <text evidence="2">The sequence shown here is derived from an EMBL/GenBank/DDBJ whole genome shotgun (WGS) entry which is preliminary data.</text>
</comment>
<dbReference type="CDD" id="cd03116">
    <property type="entry name" value="MobB"/>
    <property type="match status" value="1"/>
</dbReference>
<protein>
    <submittedName>
        <fullName evidence="2">Molybdopterin-guanine dinucleotide biosynthesis protein B</fullName>
    </submittedName>
</protein>
<dbReference type="PANTHER" id="PTHR40072:SF1">
    <property type="entry name" value="MOLYBDOPTERIN-GUANINE DINUCLEOTIDE BIOSYNTHESIS ADAPTER PROTEIN"/>
    <property type="match status" value="1"/>
</dbReference>
<dbReference type="Gene3D" id="3.40.50.300">
    <property type="entry name" value="P-loop containing nucleotide triphosphate hydrolases"/>
    <property type="match status" value="1"/>
</dbReference>
<organism evidence="2 3">
    <name type="scientific">Sphaerotilus mobilis</name>
    <dbReference type="NCBI Taxonomy" id="47994"/>
    <lineage>
        <taxon>Bacteria</taxon>
        <taxon>Pseudomonadati</taxon>
        <taxon>Pseudomonadota</taxon>
        <taxon>Betaproteobacteria</taxon>
        <taxon>Burkholderiales</taxon>
        <taxon>Sphaerotilaceae</taxon>
        <taxon>Sphaerotilus</taxon>
    </lineage>
</organism>
<dbReference type="InterPro" id="IPR027417">
    <property type="entry name" value="P-loop_NTPase"/>
</dbReference>
<sequence length="184" mass="19847">MHVVGLCGVSGSGKTTLAEGLIAAFRARGLRVSVVKHAHKRFDIDVPGKDSWRHRQAGAFEVVIANDHRLAKVREFASPEALDVHQMLAELVDLGPGHWVLVEGFKHASLPKIEVWRATPGAVALYAQGDPHVIALAVKAGAALPEPTGLPVLDLDSPAQIVDFLLQDPRRHAYDATVHVPHVD</sequence>
<evidence type="ECO:0000313" key="2">
    <source>
        <dbReference type="EMBL" id="RZS56566.1"/>
    </source>
</evidence>
<feature type="domain" description="Molybdopterin-guanine dinucleotide biosynthesis protein B (MobB)" evidence="1">
    <location>
        <begin position="3"/>
        <end position="138"/>
    </location>
</feature>
<accession>A0A4Q7LPF1</accession>
<dbReference type="GO" id="GO:0005525">
    <property type="term" value="F:GTP binding"/>
    <property type="evidence" value="ECO:0007669"/>
    <property type="project" value="InterPro"/>
</dbReference>
<dbReference type="NCBIfam" id="TIGR00176">
    <property type="entry name" value="mobB"/>
    <property type="match status" value="1"/>
</dbReference>
<dbReference type="InterPro" id="IPR052539">
    <property type="entry name" value="MGD_biosynthesis_adapter"/>
</dbReference>
<dbReference type="GO" id="GO:0006777">
    <property type="term" value="P:Mo-molybdopterin cofactor biosynthetic process"/>
    <property type="evidence" value="ECO:0007669"/>
    <property type="project" value="InterPro"/>
</dbReference>
<dbReference type="Pfam" id="PF03205">
    <property type="entry name" value="MobB"/>
    <property type="match status" value="1"/>
</dbReference>
<dbReference type="RefSeq" id="WP_242615446.1">
    <property type="nucleotide sequence ID" value="NZ_SGWV01000008.1"/>
</dbReference>
<dbReference type="EMBL" id="SGWV01000008">
    <property type="protein sequence ID" value="RZS56566.1"/>
    <property type="molecule type" value="Genomic_DNA"/>
</dbReference>
<dbReference type="InterPro" id="IPR004435">
    <property type="entry name" value="MobB_dom"/>
</dbReference>
<gene>
    <name evidence="2" type="ORF">EV685_1115</name>
</gene>